<name>A0A4P7MYM6_PYROR</name>
<evidence type="ECO:0000313" key="1">
    <source>
        <dbReference type="EMBL" id="QBZ55099.1"/>
    </source>
</evidence>
<dbReference type="Proteomes" id="UP000294847">
    <property type="component" value="Chromosome 1"/>
</dbReference>
<organism evidence="1 2">
    <name type="scientific">Pyricularia oryzae</name>
    <name type="common">Rice blast fungus</name>
    <name type="synonym">Magnaporthe oryzae</name>
    <dbReference type="NCBI Taxonomy" id="318829"/>
    <lineage>
        <taxon>Eukaryota</taxon>
        <taxon>Fungi</taxon>
        <taxon>Dikarya</taxon>
        <taxon>Ascomycota</taxon>
        <taxon>Pezizomycotina</taxon>
        <taxon>Sordariomycetes</taxon>
        <taxon>Sordariomycetidae</taxon>
        <taxon>Magnaporthales</taxon>
        <taxon>Pyriculariaceae</taxon>
        <taxon>Pyricularia</taxon>
    </lineage>
</organism>
<sequence length="118" mass="13359">MYPDDQIAALVHMLVERPDLGQHVRSLFIRSIYCQQTTCQDSAVHQPWDLAVVAALRLLLRYVGMIKKLVVYNLRGGLAYRNVRILIRNSLICSWHLLQHCSGGLFLALKETIVSGNA</sequence>
<dbReference type="EMBL" id="CP034204">
    <property type="protein sequence ID" value="QBZ55099.1"/>
    <property type="molecule type" value="Genomic_DNA"/>
</dbReference>
<dbReference type="AlphaFoldDB" id="A0A4P7MYM6"/>
<gene>
    <name evidence="1" type="ORF">PoMZ_10815</name>
</gene>
<accession>A0A4P7MYM6</accession>
<evidence type="ECO:0000313" key="2">
    <source>
        <dbReference type="Proteomes" id="UP000294847"/>
    </source>
</evidence>
<protein>
    <submittedName>
        <fullName evidence="1">Uncharacterized protein</fullName>
    </submittedName>
</protein>
<reference evidence="1 2" key="1">
    <citation type="journal article" date="2019" name="Mol. Biol. Evol.">
        <title>Blast fungal genomes show frequent chromosomal changes, gene gains and losses, and effector gene turnover.</title>
        <authorList>
            <person name="Gomez Luciano L.B."/>
            <person name="Jason Tsai I."/>
            <person name="Chuma I."/>
            <person name="Tosa Y."/>
            <person name="Chen Y.H."/>
            <person name="Li J.Y."/>
            <person name="Li M.Y."/>
            <person name="Jade Lu M.Y."/>
            <person name="Nakayashiki H."/>
            <person name="Li W.H."/>
        </authorList>
    </citation>
    <scope>NUCLEOTIDE SEQUENCE [LARGE SCALE GENOMIC DNA]</scope>
    <source>
        <strain evidence="1">MZ5-1-6</strain>
    </source>
</reference>
<proteinExistence type="predicted"/>